<keyword evidence="11" id="KW-1185">Reference proteome</keyword>
<dbReference type="Gene3D" id="3.30.50.10">
    <property type="entry name" value="Erythroid Transcription Factor GATA-1, subunit A"/>
    <property type="match status" value="1"/>
</dbReference>
<reference evidence="10" key="1">
    <citation type="submission" date="2023-06" db="EMBL/GenBank/DDBJ databases">
        <title>Genomic analysis of the entomopathogenic nematode Steinernema hermaphroditum.</title>
        <authorList>
            <person name="Schwarz E.M."/>
            <person name="Heppert J.K."/>
            <person name="Baniya A."/>
            <person name="Schwartz H.T."/>
            <person name="Tan C.-H."/>
            <person name="Antoshechkin I."/>
            <person name="Sternberg P.W."/>
            <person name="Goodrich-Blair H."/>
            <person name="Dillman A.R."/>
        </authorList>
    </citation>
    <scope>NUCLEOTIDE SEQUENCE</scope>
    <source>
        <strain evidence="10">PS9179</strain>
        <tissue evidence="10">Whole animal</tissue>
    </source>
</reference>
<dbReference type="InterPro" id="IPR001628">
    <property type="entry name" value="Znf_hrmn_rcpt"/>
</dbReference>
<dbReference type="SMART" id="SM00399">
    <property type="entry name" value="ZnF_C4"/>
    <property type="match status" value="1"/>
</dbReference>
<dbReference type="SUPFAM" id="SSF57716">
    <property type="entry name" value="Glucocorticoid receptor-like (DNA-binding domain)"/>
    <property type="match status" value="1"/>
</dbReference>
<dbReference type="PANTHER" id="PTHR46011">
    <property type="entry name" value="NUCLEAR HORMONE RECEPTOR FAMILY MEMBER NHR-86-RELATED"/>
    <property type="match status" value="1"/>
</dbReference>
<dbReference type="EMBL" id="JAUCMV010000003">
    <property type="protein sequence ID" value="KAK0409159.1"/>
    <property type="molecule type" value="Genomic_DNA"/>
</dbReference>
<keyword evidence="1" id="KW-0479">Metal-binding</keyword>
<sequence length="392" mass="45220">MICPEADFFPTHSQDTKASARICRVCYNSYDISYNFGAMCCQSCTAFFRRAVRGKSDFKCKRNPVNCGDAALYDVRDPVPKDKENKDKSQFKALHQMQSKGLLENSKRGALQESALMLFNRASQSGKTPLLSAMVKAVNFCNYHRMANSPPTIRGTSELGSNYFSSFNYRQCFLADAQIFRKMFDFMPVLCDLDDWVKEAMFKNALSFYVLLMQSHLNIDEDPHSDKIFVFPNTYVDLDVHKMAYYFVSYNGDKYTANKAGDYQVVGQTCSELMREIRNRLNPMLGELLKSDEDLAAMILLIIIHTNDFQKDNEEWQKPIIELKEVFGELDLHFRVTKKSPHTWGNLMLFLSNLHALGGEYLRFVRLVDLYLGNNMYVKIEREKKVALCRVE</sequence>
<dbReference type="Pfam" id="PF00105">
    <property type="entry name" value="zf-C4"/>
    <property type="match status" value="1"/>
</dbReference>
<evidence type="ECO:0000313" key="10">
    <source>
        <dbReference type="EMBL" id="KAK0409159.1"/>
    </source>
</evidence>
<evidence type="ECO:0000256" key="3">
    <source>
        <dbReference type="ARBA" id="ARBA00022833"/>
    </source>
</evidence>
<evidence type="ECO:0000256" key="2">
    <source>
        <dbReference type="ARBA" id="ARBA00022771"/>
    </source>
</evidence>
<dbReference type="GO" id="GO:0003700">
    <property type="term" value="F:DNA-binding transcription factor activity"/>
    <property type="evidence" value="ECO:0007669"/>
    <property type="project" value="InterPro"/>
</dbReference>
<keyword evidence="8" id="KW-0539">Nucleus</keyword>
<evidence type="ECO:0000256" key="1">
    <source>
        <dbReference type="ARBA" id="ARBA00022723"/>
    </source>
</evidence>
<keyword evidence="2" id="KW-0863">Zinc-finger</keyword>
<evidence type="ECO:0000259" key="9">
    <source>
        <dbReference type="PROSITE" id="PS51030"/>
    </source>
</evidence>
<dbReference type="AlphaFoldDB" id="A0AA39LTW7"/>
<keyword evidence="6" id="KW-0804">Transcription</keyword>
<keyword evidence="4" id="KW-0805">Transcription regulation</keyword>
<evidence type="ECO:0000256" key="7">
    <source>
        <dbReference type="ARBA" id="ARBA00023170"/>
    </source>
</evidence>
<dbReference type="InterPro" id="IPR035500">
    <property type="entry name" value="NHR-like_dom_sf"/>
</dbReference>
<evidence type="ECO:0000256" key="6">
    <source>
        <dbReference type="ARBA" id="ARBA00023163"/>
    </source>
</evidence>
<comment type="caution">
    <text evidence="10">The sequence shown here is derived from an EMBL/GenBank/DDBJ whole genome shotgun (WGS) entry which is preliminary data.</text>
</comment>
<protein>
    <recommendedName>
        <fullName evidence="9">Nuclear receptor domain-containing protein</fullName>
    </recommendedName>
</protein>
<keyword evidence="5" id="KW-0238">DNA-binding</keyword>
<evidence type="ECO:0000313" key="11">
    <source>
        <dbReference type="Proteomes" id="UP001175271"/>
    </source>
</evidence>
<gene>
    <name evidence="10" type="ORF">QR680_004375</name>
</gene>
<keyword evidence="7" id="KW-0675">Receptor</keyword>
<feature type="domain" description="Nuclear receptor" evidence="9">
    <location>
        <begin position="20"/>
        <end position="109"/>
    </location>
</feature>
<dbReference type="GO" id="GO:0008270">
    <property type="term" value="F:zinc ion binding"/>
    <property type="evidence" value="ECO:0007669"/>
    <property type="project" value="UniProtKB-KW"/>
</dbReference>
<evidence type="ECO:0000256" key="4">
    <source>
        <dbReference type="ARBA" id="ARBA00023015"/>
    </source>
</evidence>
<name>A0AA39LTW7_9BILA</name>
<dbReference type="SUPFAM" id="SSF48508">
    <property type="entry name" value="Nuclear receptor ligand-binding domain"/>
    <property type="match status" value="1"/>
</dbReference>
<dbReference type="PROSITE" id="PS51030">
    <property type="entry name" value="NUCLEAR_REC_DBD_2"/>
    <property type="match status" value="1"/>
</dbReference>
<dbReference type="PROSITE" id="PS00031">
    <property type="entry name" value="NUCLEAR_REC_DBD_1"/>
    <property type="match status" value="1"/>
</dbReference>
<evidence type="ECO:0000256" key="8">
    <source>
        <dbReference type="ARBA" id="ARBA00023242"/>
    </source>
</evidence>
<proteinExistence type="predicted"/>
<dbReference type="InterPro" id="IPR013088">
    <property type="entry name" value="Znf_NHR/GATA"/>
</dbReference>
<dbReference type="Proteomes" id="UP001175271">
    <property type="component" value="Unassembled WGS sequence"/>
</dbReference>
<dbReference type="PANTHER" id="PTHR46011:SF6">
    <property type="entry name" value="HIGH ZINC ACTIVATED NUCLEAR RECEPTOR PROTEIN"/>
    <property type="match status" value="1"/>
</dbReference>
<evidence type="ECO:0000256" key="5">
    <source>
        <dbReference type="ARBA" id="ARBA00023125"/>
    </source>
</evidence>
<keyword evidence="3" id="KW-0862">Zinc</keyword>
<dbReference type="GO" id="GO:0005634">
    <property type="term" value="C:nucleus"/>
    <property type="evidence" value="ECO:0007669"/>
    <property type="project" value="TreeGrafter"/>
</dbReference>
<accession>A0AA39LTW7</accession>
<organism evidence="10 11">
    <name type="scientific">Steinernema hermaphroditum</name>
    <dbReference type="NCBI Taxonomy" id="289476"/>
    <lineage>
        <taxon>Eukaryota</taxon>
        <taxon>Metazoa</taxon>
        <taxon>Ecdysozoa</taxon>
        <taxon>Nematoda</taxon>
        <taxon>Chromadorea</taxon>
        <taxon>Rhabditida</taxon>
        <taxon>Tylenchina</taxon>
        <taxon>Panagrolaimomorpha</taxon>
        <taxon>Strongyloidoidea</taxon>
        <taxon>Steinernematidae</taxon>
        <taxon>Steinernema</taxon>
    </lineage>
</organism>
<dbReference type="GO" id="GO:0043565">
    <property type="term" value="F:sequence-specific DNA binding"/>
    <property type="evidence" value="ECO:0007669"/>
    <property type="project" value="InterPro"/>
</dbReference>